<dbReference type="Proteomes" id="UP000235564">
    <property type="component" value="Unassembled WGS sequence"/>
</dbReference>
<proteinExistence type="inferred from homology"/>
<evidence type="ECO:0000256" key="6">
    <source>
        <dbReference type="ARBA" id="ARBA00034125"/>
    </source>
</evidence>
<feature type="transmembrane region" description="Helical" evidence="7">
    <location>
        <begin position="146"/>
        <end position="168"/>
    </location>
</feature>
<dbReference type="GO" id="GO:0015744">
    <property type="term" value="P:succinate transport"/>
    <property type="evidence" value="ECO:0007669"/>
    <property type="project" value="TreeGrafter"/>
</dbReference>
<comment type="caution">
    <text evidence="9">The sequence shown here is derived from an EMBL/GenBank/DDBJ whole genome shotgun (WGS) entry which is preliminary data.</text>
</comment>
<sequence>MNSISITGTKNNQLPVVDQTKSICLFLADYASWLYGCGATCTRIKKNVDRMAKVWKLNIEMTILPGSIHLAHSDPATGQSSVYFKKTPDTGISFYKNTQLSKLSWAVSDGQIQFEEAQTEFARIISAPFTNKCVVLFLASLANMSFCRLFGGDLLAMVIVFVATLLGFRLKQVLLEEHVDVKLVFMVCAFFSAVIGTAGYVFGLGDKPDVALGTSVLYLIPGIPYINSLSDLIQGQYLVSFSRFMNSMILTFCLSVGLAGGILLMNLKMF</sequence>
<organism evidence="9 10">
    <name type="scientific">Hoylesella buccalis</name>
    <dbReference type="NCBI Taxonomy" id="28127"/>
    <lineage>
        <taxon>Bacteria</taxon>
        <taxon>Pseudomonadati</taxon>
        <taxon>Bacteroidota</taxon>
        <taxon>Bacteroidia</taxon>
        <taxon>Bacteroidales</taxon>
        <taxon>Prevotellaceae</taxon>
        <taxon>Hoylesella</taxon>
    </lineage>
</organism>
<dbReference type="InterPro" id="IPR050539">
    <property type="entry name" value="ThrE_Dicarb/AminoAcid_Exp"/>
</dbReference>
<feature type="domain" description="Threonine/serine exporter-like N-terminal" evidence="8">
    <location>
        <begin position="29"/>
        <end position="263"/>
    </location>
</feature>
<name>A0A2N6QN07_9BACT</name>
<evidence type="ECO:0000313" key="9">
    <source>
        <dbReference type="EMBL" id="PMC22814.1"/>
    </source>
</evidence>
<dbReference type="RefSeq" id="WP_081454887.1">
    <property type="nucleotide sequence ID" value="NZ_CAUPNR010000017.1"/>
</dbReference>
<evidence type="ECO:0000259" key="8">
    <source>
        <dbReference type="Pfam" id="PF06738"/>
    </source>
</evidence>
<dbReference type="PANTHER" id="PTHR34390:SF2">
    <property type="entry name" value="SUCCINATE TRANSPORTER SUBUNIT YJJP-RELATED"/>
    <property type="match status" value="1"/>
</dbReference>
<feature type="transmembrane region" description="Helical" evidence="7">
    <location>
        <begin position="183"/>
        <end position="203"/>
    </location>
</feature>
<evidence type="ECO:0000256" key="5">
    <source>
        <dbReference type="ARBA" id="ARBA00023136"/>
    </source>
</evidence>
<evidence type="ECO:0000256" key="4">
    <source>
        <dbReference type="ARBA" id="ARBA00022989"/>
    </source>
</evidence>
<reference evidence="9 10" key="1">
    <citation type="submission" date="2017-09" db="EMBL/GenBank/DDBJ databases">
        <title>Bacterial strain isolated from the female urinary microbiota.</title>
        <authorList>
            <person name="Thomas-White K."/>
            <person name="Kumar N."/>
            <person name="Forster S."/>
            <person name="Putonti C."/>
            <person name="Lawley T."/>
            <person name="Wolfe A.J."/>
        </authorList>
    </citation>
    <scope>NUCLEOTIDE SEQUENCE [LARGE SCALE GENOMIC DNA]</scope>
    <source>
        <strain evidence="9 10">UMB0536</strain>
    </source>
</reference>
<comment type="subcellular location">
    <subcellularLocation>
        <location evidence="1">Cell membrane</location>
        <topology evidence="1">Multi-pass membrane protein</topology>
    </subcellularLocation>
</comment>
<keyword evidence="3 7" id="KW-0812">Transmembrane</keyword>
<dbReference type="Pfam" id="PF06738">
    <property type="entry name" value="ThrE"/>
    <property type="match status" value="1"/>
</dbReference>
<feature type="transmembrane region" description="Helical" evidence="7">
    <location>
        <begin position="247"/>
        <end position="267"/>
    </location>
</feature>
<dbReference type="GO" id="GO:0022857">
    <property type="term" value="F:transmembrane transporter activity"/>
    <property type="evidence" value="ECO:0007669"/>
    <property type="project" value="InterPro"/>
</dbReference>
<evidence type="ECO:0000256" key="1">
    <source>
        <dbReference type="ARBA" id="ARBA00004651"/>
    </source>
</evidence>
<dbReference type="EMBL" id="PNGJ01000014">
    <property type="protein sequence ID" value="PMC22814.1"/>
    <property type="molecule type" value="Genomic_DNA"/>
</dbReference>
<protein>
    <submittedName>
        <fullName evidence="9">Threonine/serine exporter</fullName>
    </submittedName>
</protein>
<evidence type="ECO:0000313" key="10">
    <source>
        <dbReference type="Proteomes" id="UP000235564"/>
    </source>
</evidence>
<dbReference type="OrthoDB" id="9813917at2"/>
<evidence type="ECO:0000256" key="7">
    <source>
        <dbReference type="SAM" id="Phobius"/>
    </source>
</evidence>
<dbReference type="AlphaFoldDB" id="A0A2N6QN07"/>
<dbReference type="PANTHER" id="PTHR34390">
    <property type="entry name" value="UPF0442 PROTEIN YJJB-RELATED"/>
    <property type="match status" value="1"/>
</dbReference>
<dbReference type="GO" id="GO:0005886">
    <property type="term" value="C:plasma membrane"/>
    <property type="evidence" value="ECO:0007669"/>
    <property type="project" value="UniProtKB-SubCell"/>
</dbReference>
<keyword evidence="2" id="KW-1003">Cell membrane</keyword>
<evidence type="ECO:0000256" key="2">
    <source>
        <dbReference type="ARBA" id="ARBA00022475"/>
    </source>
</evidence>
<accession>A0A2N6QN07</accession>
<keyword evidence="5 7" id="KW-0472">Membrane</keyword>
<feature type="transmembrane region" description="Helical" evidence="7">
    <location>
        <begin position="210"/>
        <end position="227"/>
    </location>
</feature>
<dbReference type="InterPro" id="IPR010619">
    <property type="entry name" value="ThrE-like_N"/>
</dbReference>
<comment type="similarity">
    <text evidence="6">Belongs to the ThrE exporter (TC 2.A.79) family.</text>
</comment>
<keyword evidence="4 7" id="KW-1133">Transmembrane helix</keyword>
<gene>
    <name evidence="9" type="ORF">CJ231_12350</name>
</gene>
<evidence type="ECO:0000256" key="3">
    <source>
        <dbReference type="ARBA" id="ARBA00022692"/>
    </source>
</evidence>